<keyword evidence="2" id="KW-1185">Reference proteome</keyword>
<protein>
    <submittedName>
        <fullName evidence="1">Uncharacterized protein</fullName>
    </submittedName>
</protein>
<sequence>AETAARSDKKRELMEEVEMRKKMAARSVEDRQKDLSKHVSCLPSCLAMVTRTVVQEFYENRPIQYLQATNVFKTSYAMVKEFSELGTSVWGDLEHQALKR</sequence>
<gene>
    <name evidence="1" type="ORF">ADUPG1_006762</name>
</gene>
<dbReference type="EMBL" id="BQXS01010028">
    <property type="protein sequence ID" value="GKT32666.1"/>
    <property type="molecule type" value="Genomic_DNA"/>
</dbReference>
<accession>A0ABQ5KJI2</accession>
<evidence type="ECO:0000313" key="1">
    <source>
        <dbReference type="EMBL" id="GKT32666.1"/>
    </source>
</evidence>
<feature type="non-terminal residue" evidence="1">
    <location>
        <position position="1"/>
    </location>
</feature>
<organism evidence="1 2">
    <name type="scientific">Aduncisulcus paluster</name>
    <dbReference type="NCBI Taxonomy" id="2918883"/>
    <lineage>
        <taxon>Eukaryota</taxon>
        <taxon>Metamonada</taxon>
        <taxon>Carpediemonas-like organisms</taxon>
        <taxon>Aduncisulcus</taxon>
    </lineage>
</organism>
<comment type="caution">
    <text evidence="1">The sequence shown here is derived from an EMBL/GenBank/DDBJ whole genome shotgun (WGS) entry which is preliminary data.</text>
</comment>
<dbReference type="Proteomes" id="UP001057375">
    <property type="component" value="Unassembled WGS sequence"/>
</dbReference>
<reference evidence="1" key="1">
    <citation type="submission" date="2022-03" db="EMBL/GenBank/DDBJ databases">
        <title>Draft genome sequence of Aduncisulcus paluster, a free-living microaerophilic Fornicata.</title>
        <authorList>
            <person name="Yuyama I."/>
            <person name="Kume K."/>
            <person name="Tamura T."/>
            <person name="Inagaki Y."/>
            <person name="Hashimoto T."/>
        </authorList>
    </citation>
    <scope>NUCLEOTIDE SEQUENCE</scope>
    <source>
        <strain evidence="1">NY0171</strain>
    </source>
</reference>
<proteinExistence type="predicted"/>
<name>A0ABQ5KJI2_9EUKA</name>
<evidence type="ECO:0000313" key="2">
    <source>
        <dbReference type="Proteomes" id="UP001057375"/>
    </source>
</evidence>